<feature type="binding site" evidence="18">
    <location>
        <position position="29"/>
    </location>
    <ligand>
        <name>a divalent metal cation</name>
        <dbReference type="ChEBI" id="CHEBI:60240"/>
    </ligand>
</feature>
<feature type="transmembrane region" description="Helical" evidence="19">
    <location>
        <begin position="56"/>
        <end position="76"/>
    </location>
</feature>
<feature type="binding site" evidence="17">
    <location>
        <begin position="95"/>
        <end position="96"/>
    </location>
    <ligand>
        <name>ATP</name>
        <dbReference type="ChEBI" id="CHEBI:30616"/>
    </ligand>
</feature>
<feature type="binding site" evidence="17">
    <location>
        <position position="77"/>
    </location>
    <ligand>
        <name>ATP</name>
        <dbReference type="ChEBI" id="CHEBI:30616"/>
    </ligand>
</feature>
<evidence type="ECO:0000256" key="10">
    <source>
        <dbReference type="ARBA" id="ARBA00022989"/>
    </source>
</evidence>
<evidence type="ECO:0000313" key="21">
    <source>
        <dbReference type="Proteomes" id="UP000290545"/>
    </source>
</evidence>
<sequence>MKHQPFSWLARLRSFRYAIQGLKSFLGSEHNAWIHLAATILACLAGWYFRLSKLEWIALLFCFCLVWIAEIANTCIEKIMDHVTPEQHPRVKQIKDMAAGMVLIAAVVALITGCLIFLPRLLL</sequence>
<dbReference type="GO" id="GO:0046872">
    <property type="term" value="F:metal ion binding"/>
    <property type="evidence" value="ECO:0007669"/>
    <property type="project" value="UniProtKB-KW"/>
</dbReference>
<feature type="binding site" evidence="16">
    <location>
        <position position="70"/>
    </location>
    <ligand>
        <name>substrate</name>
    </ligand>
</feature>
<dbReference type="InterPro" id="IPR036945">
    <property type="entry name" value="DAGK_sf"/>
</dbReference>
<evidence type="ECO:0000256" key="9">
    <source>
        <dbReference type="ARBA" id="ARBA00022840"/>
    </source>
</evidence>
<dbReference type="GO" id="GO:0005886">
    <property type="term" value="C:plasma membrane"/>
    <property type="evidence" value="ECO:0007669"/>
    <property type="project" value="UniProtKB-SubCell"/>
</dbReference>
<evidence type="ECO:0000256" key="6">
    <source>
        <dbReference type="ARBA" id="ARBA00022692"/>
    </source>
</evidence>
<evidence type="ECO:0000256" key="1">
    <source>
        <dbReference type="ARBA" id="ARBA00004651"/>
    </source>
</evidence>
<evidence type="ECO:0000256" key="2">
    <source>
        <dbReference type="ARBA" id="ARBA00005967"/>
    </source>
</evidence>
<name>A0A4Q1DBE4_9BACT</name>
<dbReference type="RefSeq" id="WP_129001581.1">
    <property type="nucleotide sequence ID" value="NZ_SDHZ01000001.1"/>
</dbReference>
<keyword evidence="3" id="KW-1003">Cell membrane</keyword>
<comment type="similarity">
    <text evidence="2">Belongs to the bacterial diacylglycerol kinase family.</text>
</comment>
<keyword evidence="11" id="KW-0443">Lipid metabolism</keyword>
<keyword evidence="7 17" id="KW-0547">Nucleotide-binding</keyword>
<gene>
    <name evidence="20" type="ORF">ESB13_03185</name>
</gene>
<evidence type="ECO:0000256" key="18">
    <source>
        <dbReference type="PIRSR" id="PIRSR600829-4"/>
    </source>
</evidence>
<evidence type="ECO:0000313" key="20">
    <source>
        <dbReference type="EMBL" id="RXK85829.1"/>
    </source>
</evidence>
<dbReference type="GO" id="GO:0016301">
    <property type="term" value="F:kinase activity"/>
    <property type="evidence" value="ECO:0007669"/>
    <property type="project" value="UniProtKB-KW"/>
</dbReference>
<evidence type="ECO:0000256" key="8">
    <source>
        <dbReference type="ARBA" id="ARBA00022777"/>
    </source>
</evidence>
<dbReference type="PANTHER" id="PTHR34299:SF1">
    <property type="entry name" value="DIACYLGLYCEROL KINASE"/>
    <property type="match status" value="1"/>
</dbReference>
<keyword evidence="8 20" id="KW-0418">Kinase</keyword>
<dbReference type="GO" id="GO:0008654">
    <property type="term" value="P:phospholipid biosynthetic process"/>
    <property type="evidence" value="ECO:0007669"/>
    <property type="project" value="UniProtKB-KW"/>
</dbReference>
<keyword evidence="5" id="KW-0808">Transferase</keyword>
<reference evidence="20 21" key="1">
    <citation type="submission" date="2019-01" db="EMBL/GenBank/DDBJ databases">
        <title>Filimonas sp. strain TTM-71.</title>
        <authorList>
            <person name="Chen W.-M."/>
        </authorList>
    </citation>
    <scope>NUCLEOTIDE SEQUENCE [LARGE SCALE GENOMIC DNA]</scope>
    <source>
        <strain evidence="20 21">TTM-71</strain>
    </source>
</reference>
<comment type="caution">
    <text evidence="20">The sequence shown here is derived from an EMBL/GenBank/DDBJ whole genome shotgun (WGS) entry which is preliminary data.</text>
</comment>
<evidence type="ECO:0000256" key="19">
    <source>
        <dbReference type="SAM" id="Phobius"/>
    </source>
</evidence>
<evidence type="ECO:0000256" key="16">
    <source>
        <dbReference type="PIRSR" id="PIRSR600829-2"/>
    </source>
</evidence>
<dbReference type="Gene3D" id="1.10.287.3610">
    <property type="match status" value="1"/>
</dbReference>
<evidence type="ECO:0000256" key="7">
    <source>
        <dbReference type="ARBA" id="ARBA00022741"/>
    </source>
</evidence>
<keyword evidence="6 19" id="KW-0812">Transmembrane</keyword>
<evidence type="ECO:0000256" key="14">
    <source>
        <dbReference type="ARBA" id="ARBA00023264"/>
    </source>
</evidence>
<keyword evidence="10 19" id="KW-1133">Transmembrane helix</keyword>
<protein>
    <submittedName>
        <fullName evidence="20">Diacylglycerol kinase family protein</fullName>
    </submittedName>
</protein>
<evidence type="ECO:0000256" key="15">
    <source>
        <dbReference type="PIRSR" id="PIRSR600829-1"/>
    </source>
</evidence>
<keyword evidence="14" id="KW-1208">Phospholipid metabolism</keyword>
<organism evidence="20 21">
    <name type="scientific">Filimonas effusa</name>
    <dbReference type="NCBI Taxonomy" id="2508721"/>
    <lineage>
        <taxon>Bacteria</taxon>
        <taxon>Pseudomonadati</taxon>
        <taxon>Bacteroidota</taxon>
        <taxon>Chitinophagia</taxon>
        <taxon>Chitinophagales</taxon>
        <taxon>Chitinophagaceae</taxon>
        <taxon>Filimonas</taxon>
    </lineage>
</organism>
<feature type="binding site" evidence="18">
    <location>
        <position position="77"/>
    </location>
    <ligand>
        <name>a divalent metal cation</name>
        <dbReference type="ChEBI" id="CHEBI:60240"/>
    </ligand>
</feature>
<feature type="transmembrane region" description="Helical" evidence="19">
    <location>
        <begin position="97"/>
        <end position="118"/>
    </location>
</feature>
<comment type="subcellular location">
    <subcellularLocation>
        <location evidence="1">Cell membrane</location>
        <topology evidence="1">Multi-pass membrane protein</topology>
    </subcellularLocation>
</comment>
<proteinExistence type="inferred from homology"/>
<accession>A0A4Q1DBE4</accession>
<feature type="active site" description="Proton acceptor" evidence="15">
    <location>
        <position position="70"/>
    </location>
</feature>
<dbReference type="Proteomes" id="UP000290545">
    <property type="component" value="Unassembled WGS sequence"/>
</dbReference>
<keyword evidence="13" id="KW-0594">Phospholipid biosynthesis</keyword>
<keyword evidence="4" id="KW-0444">Lipid biosynthesis</keyword>
<keyword evidence="18" id="KW-0479">Metal-binding</keyword>
<dbReference type="CDD" id="cd14265">
    <property type="entry name" value="UDPK_IM_like"/>
    <property type="match status" value="1"/>
</dbReference>
<dbReference type="InterPro" id="IPR033717">
    <property type="entry name" value="UDPK"/>
</dbReference>
<dbReference type="Pfam" id="PF01219">
    <property type="entry name" value="DAGK_prokar"/>
    <property type="match status" value="1"/>
</dbReference>
<evidence type="ECO:0000256" key="4">
    <source>
        <dbReference type="ARBA" id="ARBA00022516"/>
    </source>
</evidence>
<feature type="binding site" evidence="17">
    <location>
        <position position="29"/>
    </location>
    <ligand>
        <name>ATP</name>
        <dbReference type="ChEBI" id="CHEBI:30616"/>
    </ligand>
</feature>
<dbReference type="EMBL" id="SDHZ01000001">
    <property type="protein sequence ID" value="RXK85829.1"/>
    <property type="molecule type" value="Genomic_DNA"/>
</dbReference>
<keyword evidence="9 17" id="KW-0067">ATP-binding</keyword>
<feature type="transmembrane region" description="Helical" evidence="19">
    <location>
        <begin position="32"/>
        <end position="50"/>
    </location>
</feature>
<evidence type="ECO:0000256" key="5">
    <source>
        <dbReference type="ARBA" id="ARBA00022679"/>
    </source>
</evidence>
<evidence type="ECO:0000256" key="12">
    <source>
        <dbReference type="ARBA" id="ARBA00023136"/>
    </source>
</evidence>
<dbReference type="PANTHER" id="PTHR34299">
    <property type="entry name" value="DIACYLGLYCEROL KINASE"/>
    <property type="match status" value="1"/>
</dbReference>
<dbReference type="InterPro" id="IPR000829">
    <property type="entry name" value="DAGK"/>
</dbReference>
<dbReference type="OrthoDB" id="1493837at2"/>
<keyword evidence="21" id="KW-1185">Reference proteome</keyword>
<keyword evidence="18" id="KW-0460">Magnesium</keyword>
<feature type="binding site" evidence="17">
    <location>
        <begin position="86"/>
        <end position="88"/>
    </location>
    <ligand>
        <name>ATP</name>
        <dbReference type="ChEBI" id="CHEBI:30616"/>
    </ligand>
</feature>
<keyword evidence="12 19" id="KW-0472">Membrane</keyword>
<feature type="binding site" evidence="17">
    <location>
        <position position="17"/>
    </location>
    <ligand>
        <name>ATP</name>
        <dbReference type="ChEBI" id="CHEBI:30616"/>
    </ligand>
</feature>
<evidence type="ECO:0000256" key="17">
    <source>
        <dbReference type="PIRSR" id="PIRSR600829-3"/>
    </source>
</evidence>
<dbReference type="GO" id="GO:0005524">
    <property type="term" value="F:ATP binding"/>
    <property type="evidence" value="ECO:0007669"/>
    <property type="project" value="UniProtKB-KW"/>
</dbReference>
<dbReference type="AlphaFoldDB" id="A0A4Q1DBE4"/>
<evidence type="ECO:0000256" key="11">
    <source>
        <dbReference type="ARBA" id="ARBA00023098"/>
    </source>
</evidence>
<evidence type="ECO:0000256" key="13">
    <source>
        <dbReference type="ARBA" id="ARBA00023209"/>
    </source>
</evidence>
<evidence type="ECO:0000256" key="3">
    <source>
        <dbReference type="ARBA" id="ARBA00022475"/>
    </source>
</evidence>
<comment type="cofactor">
    <cofactor evidence="18">
        <name>Mg(2+)</name>
        <dbReference type="ChEBI" id="CHEBI:18420"/>
    </cofactor>
    <text evidence="18">Mn(2+), Zn(2+), Cd(2+) and Co(2+) support activity to lesser extents.</text>
</comment>